<feature type="transmembrane region" description="Helical" evidence="2">
    <location>
        <begin position="124"/>
        <end position="143"/>
    </location>
</feature>
<feature type="compositionally biased region" description="Polar residues" evidence="1">
    <location>
        <begin position="223"/>
        <end position="244"/>
    </location>
</feature>
<keyword evidence="2" id="KW-0472">Membrane</keyword>
<keyword evidence="2" id="KW-1133">Transmembrane helix</keyword>
<evidence type="ECO:0000256" key="1">
    <source>
        <dbReference type="SAM" id="MobiDB-lite"/>
    </source>
</evidence>
<accession>E6QQR6</accession>
<dbReference type="InterPro" id="IPR011990">
    <property type="entry name" value="TPR-like_helical_dom_sf"/>
</dbReference>
<gene>
    <name evidence="3" type="ORF">CARN7_0322</name>
</gene>
<organism evidence="3">
    <name type="scientific">mine drainage metagenome</name>
    <dbReference type="NCBI Taxonomy" id="410659"/>
    <lineage>
        <taxon>unclassified sequences</taxon>
        <taxon>metagenomes</taxon>
        <taxon>ecological metagenomes</taxon>
    </lineage>
</organism>
<proteinExistence type="predicted"/>
<protein>
    <submittedName>
        <fullName evidence="3">Tetratricopeptide TPR_2 repeat protein</fullName>
    </submittedName>
</protein>
<dbReference type="EMBL" id="CABR01000039">
    <property type="protein sequence ID" value="CBI09587.1"/>
    <property type="molecule type" value="Genomic_DNA"/>
</dbReference>
<comment type="caution">
    <text evidence="3">The sequence shown here is derived from an EMBL/GenBank/DDBJ whole genome shotgun (WGS) entry which is preliminary data.</text>
</comment>
<name>E6QQR6_9ZZZZ</name>
<dbReference type="AlphaFoldDB" id="E6QQR6"/>
<feature type="compositionally biased region" description="Gly residues" evidence="1">
    <location>
        <begin position="261"/>
        <end position="274"/>
    </location>
</feature>
<reference evidence="3" key="1">
    <citation type="submission" date="2009-10" db="EMBL/GenBank/DDBJ databases">
        <title>Diversity of trophic interactions inside an arsenic-rich microbial ecosystem.</title>
        <authorList>
            <person name="Bertin P.N."/>
            <person name="Heinrich-Salmeron A."/>
            <person name="Pelletier E."/>
            <person name="Goulhen-Chollet F."/>
            <person name="Arsene-Ploetze F."/>
            <person name="Gallien S."/>
            <person name="Calteau A."/>
            <person name="Vallenet D."/>
            <person name="Casiot C."/>
            <person name="Chane-Woon-Ming B."/>
            <person name="Giloteaux L."/>
            <person name="Barakat M."/>
            <person name="Bonnefoy V."/>
            <person name="Bruneel O."/>
            <person name="Chandler M."/>
            <person name="Cleiss J."/>
            <person name="Duran R."/>
            <person name="Elbaz-Poulichet F."/>
            <person name="Fonknechten N."/>
            <person name="Lauga B."/>
            <person name="Mornico D."/>
            <person name="Ortet P."/>
            <person name="Schaeffer C."/>
            <person name="Siguier P."/>
            <person name="Alexander Thil Smith A."/>
            <person name="Van Dorsselaer A."/>
            <person name="Weissenbach J."/>
            <person name="Medigue C."/>
            <person name="Le Paslier D."/>
        </authorList>
    </citation>
    <scope>NUCLEOTIDE SEQUENCE</scope>
</reference>
<dbReference type="SUPFAM" id="SSF48452">
    <property type="entry name" value="TPR-like"/>
    <property type="match status" value="1"/>
</dbReference>
<feature type="compositionally biased region" description="Low complexity" evidence="1">
    <location>
        <begin position="249"/>
        <end position="260"/>
    </location>
</feature>
<evidence type="ECO:0000256" key="2">
    <source>
        <dbReference type="SAM" id="Phobius"/>
    </source>
</evidence>
<sequence length="274" mass="27973">MVKNKLYGMLLLLSVAGLSFNAWADNAPTLHQVYEAAQAGNLAQADQMMTVVLQQHPSSGKAHYVEAELSAKEGQIDRARSELATARQLAPGLPFARPDAVAALEARISGAPVAHTNSAASTSFPWGLMFFGLGAILLVFWIVRKFTARNPTVISPGPYYNGTAGGVPTSPYGGGSPMMPMGGGVMGGGMGSGGLMSNLVTGATMGAGMVAGEELAHHFLDGNRNTSAPDNSSGWNDASVNDNMGGNDFGSTDGGSWDDGSSGGGDFGGDGGGW</sequence>
<evidence type="ECO:0000313" key="3">
    <source>
        <dbReference type="EMBL" id="CBI09587.1"/>
    </source>
</evidence>
<keyword evidence="2" id="KW-0812">Transmembrane</keyword>
<feature type="region of interest" description="Disordered" evidence="1">
    <location>
        <begin position="221"/>
        <end position="274"/>
    </location>
</feature>